<protein>
    <submittedName>
        <fullName evidence="1">Uncharacterized protein</fullName>
    </submittedName>
</protein>
<name>A0A1M4UG92_9FIRM</name>
<evidence type="ECO:0000313" key="1">
    <source>
        <dbReference type="EMBL" id="SHE55736.1"/>
    </source>
</evidence>
<dbReference type="STRING" id="1123243.SAMN02745190_00648"/>
<reference evidence="1 2" key="1">
    <citation type="submission" date="2016-11" db="EMBL/GenBank/DDBJ databases">
        <authorList>
            <person name="Jaros S."/>
            <person name="Januszkiewicz K."/>
            <person name="Wedrychowicz H."/>
        </authorList>
    </citation>
    <scope>NUCLEOTIDE SEQUENCE [LARGE SCALE GENOMIC DNA]</scope>
    <source>
        <strain evidence="1 2">DSM 10502</strain>
    </source>
</reference>
<organism evidence="1 2">
    <name type="scientific">Schwartzia succinivorans DSM 10502</name>
    <dbReference type="NCBI Taxonomy" id="1123243"/>
    <lineage>
        <taxon>Bacteria</taxon>
        <taxon>Bacillati</taxon>
        <taxon>Bacillota</taxon>
        <taxon>Negativicutes</taxon>
        <taxon>Selenomonadales</taxon>
        <taxon>Selenomonadaceae</taxon>
        <taxon>Schwartzia</taxon>
    </lineage>
</organism>
<dbReference type="Proteomes" id="UP000184404">
    <property type="component" value="Unassembled WGS sequence"/>
</dbReference>
<evidence type="ECO:0000313" key="2">
    <source>
        <dbReference type="Proteomes" id="UP000184404"/>
    </source>
</evidence>
<dbReference type="AlphaFoldDB" id="A0A1M4UG92"/>
<dbReference type="EMBL" id="FQUG01000003">
    <property type="protein sequence ID" value="SHE55736.1"/>
    <property type="molecule type" value="Genomic_DNA"/>
</dbReference>
<proteinExistence type="predicted"/>
<keyword evidence="2" id="KW-1185">Reference proteome</keyword>
<sequence length="60" mass="6960">MARCCKCGKQKETPFVFRTDEPLCKDCAAKYELCTKCSRYFEYENMNGSYCTACDMLSED</sequence>
<gene>
    <name evidence="1" type="ORF">SAMN02745190_00648</name>
</gene>
<accession>A0A1M4UG92</accession>